<dbReference type="PANTHER" id="PTHR48103:SF2">
    <property type="entry name" value="MIDASIN"/>
    <property type="match status" value="1"/>
</dbReference>
<evidence type="ECO:0000256" key="1">
    <source>
        <dbReference type="ARBA" id="ARBA00022741"/>
    </source>
</evidence>
<sequence>SARLYGGRKRLSRALRNRFVEPAFQPIPRPELELILQAALRLAARRKRTGIFQGKDGFVTLRDLFRWAERHRLFTLARFGFFFYSKQTLFDWDQFLAEAGLPAPSRSGRDANQTLPTFSRCWSRYSDCRLSESELFDLHDKTSPILNRLSHCSWLMMLMLVNDEASHQQLAWTREFCELRRGCACWLGKLSEIRRAGSAGRTDRTGVWQDYGVPSLAASEEQQSQPVIPMFEWVDGVLVQAMRRARRPSTDDSVLERLNSVLEPERELVLAERSRTGDGGNTVEVLKALPEFRLVATMNPGGRFRQKGTITALRNRFTEIWCPQPALSAARFWPIWPSLWPNLLTEAAKAAPTDDGRLTVSARTALVWVAFNRIKKSNEMFILMALPNPQPTPTSGLSAPTPTANCRSTIATPFNCGSGLSCWKARRSRGTKTSLSRAALAKASGHRTRSNHLSEPHDVADLFASDLPKEGEFRVAWIAAALLLAPGSWAMGSVLTR</sequence>
<feature type="transmembrane region" description="Helical" evidence="3">
    <location>
        <begin position="475"/>
        <end position="495"/>
    </location>
</feature>
<protein>
    <submittedName>
        <fullName evidence="6">Midasin</fullName>
    </submittedName>
</protein>
<keyword evidence="3" id="KW-0472">Membrane</keyword>
<keyword evidence="1" id="KW-0547">Nucleotide-binding</keyword>
<evidence type="ECO:0000256" key="2">
    <source>
        <dbReference type="ARBA" id="ARBA00022840"/>
    </source>
</evidence>
<dbReference type="AlphaFoldDB" id="A0A1I8FI75"/>
<dbReference type="InterPro" id="IPR040848">
    <property type="entry name" value="AAA_lid_7"/>
</dbReference>
<evidence type="ECO:0000259" key="4">
    <source>
        <dbReference type="Pfam" id="PF17867"/>
    </source>
</evidence>
<evidence type="ECO:0000313" key="5">
    <source>
        <dbReference type="Proteomes" id="UP000095280"/>
    </source>
</evidence>
<evidence type="ECO:0000256" key="3">
    <source>
        <dbReference type="SAM" id="Phobius"/>
    </source>
</evidence>
<keyword evidence="5" id="KW-1185">Reference proteome</keyword>
<organism evidence="5 6">
    <name type="scientific">Macrostomum lignano</name>
    <dbReference type="NCBI Taxonomy" id="282301"/>
    <lineage>
        <taxon>Eukaryota</taxon>
        <taxon>Metazoa</taxon>
        <taxon>Spiralia</taxon>
        <taxon>Lophotrochozoa</taxon>
        <taxon>Platyhelminthes</taxon>
        <taxon>Rhabditophora</taxon>
        <taxon>Macrostomorpha</taxon>
        <taxon>Macrostomida</taxon>
        <taxon>Macrostomidae</taxon>
        <taxon>Macrostomum</taxon>
    </lineage>
</organism>
<dbReference type="GO" id="GO:0000027">
    <property type="term" value="P:ribosomal large subunit assembly"/>
    <property type="evidence" value="ECO:0007669"/>
    <property type="project" value="TreeGrafter"/>
</dbReference>
<dbReference type="GO" id="GO:0030687">
    <property type="term" value="C:preribosome, large subunit precursor"/>
    <property type="evidence" value="ECO:0007669"/>
    <property type="project" value="TreeGrafter"/>
</dbReference>
<proteinExistence type="predicted"/>
<dbReference type="InterPro" id="IPR027417">
    <property type="entry name" value="P-loop_NTPase"/>
</dbReference>
<dbReference type="Pfam" id="PF17867">
    <property type="entry name" value="AAA_lid_7"/>
    <property type="match status" value="1"/>
</dbReference>
<dbReference type="GO" id="GO:0005524">
    <property type="term" value="F:ATP binding"/>
    <property type="evidence" value="ECO:0007669"/>
    <property type="project" value="UniProtKB-KW"/>
</dbReference>
<dbReference type="SUPFAM" id="SSF52540">
    <property type="entry name" value="P-loop containing nucleoside triphosphate hydrolases"/>
    <property type="match status" value="1"/>
</dbReference>
<dbReference type="Proteomes" id="UP000095280">
    <property type="component" value="Unplaced"/>
</dbReference>
<dbReference type="GO" id="GO:0005634">
    <property type="term" value="C:nucleus"/>
    <property type="evidence" value="ECO:0007669"/>
    <property type="project" value="TreeGrafter"/>
</dbReference>
<accession>A0A1I8FI75</accession>
<dbReference type="PANTHER" id="PTHR48103">
    <property type="entry name" value="MIDASIN-RELATED"/>
    <property type="match status" value="1"/>
</dbReference>
<keyword evidence="3" id="KW-0812">Transmembrane</keyword>
<evidence type="ECO:0000313" key="6">
    <source>
        <dbReference type="WBParaSite" id="maker-unitig_35943-snap-gene-0.1-mRNA-1"/>
    </source>
</evidence>
<dbReference type="GO" id="GO:0000055">
    <property type="term" value="P:ribosomal large subunit export from nucleus"/>
    <property type="evidence" value="ECO:0007669"/>
    <property type="project" value="TreeGrafter"/>
</dbReference>
<feature type="domain" description="Midasin AAA lid" evidence="4">
    <location>
        <begin position="23"/>
        <end position="71"/>
    </location>
</feature>
<reference evidence="6" key="1">
    <citation type="submission" date="2016-11" db="UniProtKB">
        <authorList>
            <consortium name="WormBaseParasite"/>
        </authorList>
    </citation>
    <scope>IDENTIFICATION</scope>
</reference>
<keyword evidence="2" id="KW-0067">ATP-binding</keyword>
<name>A0A1I8FI75_9PLAT</name>
<keyword evidence="3" id="KW-1133">Transmembrane helix</keyword>
<dbReference type="Gene3D" id="3.40.50.300">
    <property type="entry name" value="P-loop containing nucleotide triphosphate hydrolases"/>
    <property type="match status" value="1"/>
</dbReference>
<dbReference type="WBParaSite" id="maker-unitig_35943-snap-gene-0.1-mRNA-1">
    <property type="protein sequence ID" value="maker-unitig_35943-snap-gene-0.1-mRNA-1"/>
    <property type="gene ID" value="maker-unitig_35943-snap-gene-0.1"/>
</dbReference>